<proteinExistence type="predicted"/>
<name>A0A381N408_9ZZZZ</name>
<dbReference type="PANTHER" id="PTHR37315:SF1">
    <property type="entry name" value="UPF0311 PROTEIN BLR7842"/>
    <property type="match status" value="1"/>
</dbReference>
<evidence type="ECO:0000313" key="1">
    <source>
        <dbReference type="EMBL" id="SUZ49331.1"/>
    </source>
</evidence>
<dbReference type="InterPro" id="IPR020915">
    <property type="entry name" value="UPF0311"/>
</dbReference>
<dbReference type="Gene3D" id="2.40.160.20">
    <property type="match status" value="1"/>
</dbReference>
<dbReference type="EMBL" id="UINC01000111">
    <property type="protein sequence ID" value="SUZ49331.1"/>
    <property type="molecule type" value="Genomic_DNA"/>
</dbReference>
<reference evidence="1" key="1">
    <citation type="submission" date="2018-05" db="EMBL/GenBank/DDBJ databases">
        <authorList>
            <person name="Lanie J.A."/>
            <person name="Ng W.-L."/>
            <person name="Kazmierczak K.M."/>
            <person name="Andrzejewski T.M."/>
            <person name="Davidsen T.M."/>
            <person name="Wayne K.J."/>
            <person name="Tettelin H."/>
            <person name="Glass J.I."/>
            <person name="Rusch D."/>
            <person name="Podicherti R."/>
            <person name="Tsui H.-C.T."/>
            <person name="Winkler M.E."/>
        </authorList>
    </citation>
    <scope>NUCLEOTIDE SEQUENCE</scope>
</reference>
<organism evidence="1">
    <name type="scientific">marine metagenome</name>
    <dbReference type="NCBI Taxonomy" id="408172"/>
    <lineage>
        <taxon>unclassified sequences</taxon>
        <taxon>metagenomes</taxon>
        <taxon>ecological metagenomes</taxon>
    </lineage>
</organism>
<dbReference type="AlphaFoldDB" id="A0A381N408"/>
<dbReference type="PANTHER" id="PTHR37315">
    <property type="entry name" value="UPF0311 PROTEIN BLR7842"/>
    <property type="match status" value="1"/>
</dbReference>
<sequence>MPTAELVHMCTINAQVGPMIEVGSGPKGMRVVANVPSLSVTSDRLNARLATDDAADWLTIASDGTGLLDVRFTLETDDGAFIYVEYQGRANMAEGLIATAPTFQTGDERYAWLNSVQAVAAGQLNGETGELVYEVYEVKVTA</sequence>
<dbReference type="Pfam" id="PF11578">
    <property type="entry name" value="DUF3237"/>
    <property type="match status" value="2"/>
</dbReference>
<protein>
    <submittedName>
        <fullName evidence="1">Uncharacterized protein</fullName>
    </submittedName>
</protein>
<gene>
    <name evidence="1" type="ORF">METZ01_LOCUS2185</name>
</gene>
<accession>A0A381N408</accession>